<evidence type="ECO:0000313" key="1">
    <source>
        <dbReference type="EnsemblMetazoa" id="G15158.1:cds"/>
    </source>
</evidence>
<accession>A0A8W8INN8</accession>
<reference evidence="1" key="1">
    <citation type="submission" date="2022-08" db="UniProtKB">
        <authorList>
            <consortium name="EnsemblMetazoa"/>
        </authorList>
    </citation>
    <scope>IDENTIFICATION</scope>
    <source>
        <strain evidence="1">05x7-T-G4-1.051#20</strain>
    </source>
</reference>
<dbReference type="Proteomes" id="UP000005408">
    <property type="component" value="Unassembled WGS sequence"/>
</dbReference>
<keyword evidence="2" id="KW-1185">Reference proteome</keyword>
<sequence>MPSSMAGPHVRMTSVSCIVRHNSPSKEVCCRVISCSPGTFVQPCQHNMTSDVCLPCAATSYLLDSTNSSVQYPCIKTNCPPEATTSTAFSRYGCRLRCKCDEERGYYGKDPWSCKRIVDKKNKVRNII</sequence>
<dbReference type="EnsemblMetazoa" id="G15158.1">
    <property type="protein sequence ID" value="G15158.1:cds"/>
    <property type="gene ID" value="G15158"/>
</dbReference>
<name>A0A8W8INN8_MAGGI</name>
<dbReference type="AlphaFoldDB" id="A0A8W8INN8"/>
<organism evidence="1 2">
    <name type="scientific">Magallana gigas</name>
    <name type="common">Pacific oyster</name>
    <name type="synonym">Crassostrea gigas</name>
    <dbReference type="NCBI Taxonomy" id="29159"/>
    <lineage>
        <taxon>Eukaryota</taxon>
        <taxon>Metazoa</taxon>
        <taxon>Spiralia</taxon>
        <taxon>Lophotrochozoa</taxon>
        <taxon>Mollusca</taxon>
        <taxon>Bivalvia</taxon>
        <taxon>Autobranchia</taxon>
        <taxon>Pteriomorphia</taxon>
        <taxon>Ostreida</taxon>
        <taxon>Ostreoidea</taxon>
        <taxon>Ostreidae</taxon>
        <taxon>Magallana</taxon>
    </lineage>
</organism>
<proteinExistence type="predicted"/>
<evidence type="ECO:0000313" key="2">
    <source>
        <dbReference type="Proteomes" id="UP000005408"/>
    </source>
</evidence>
<protein>
    <submittedName>
        <fullName evidence="1">Uncharacterized protein</fullName>
    </submittedName>
</protein>